<proteinExistence type="predicted"/>
<sequence>MKFFKWGATPELSSFDGALPREELIQKGRIAFIDDEEPLLIDHIRKSQFSVDHDKDGSDLRNYDAQLYDVAIVDYYGVGQHLGAGQGLDLLKHIKRVSPRTRLIAYTSRSLNASESEFFRLSHVVLPKDMGLGDSMAVIEHELRKSLGKEHLFEAIVTKLSVASAEEREKMRVALANALDKRDKTKFKDYVSRAVGVAAEKTVEAVVNKLFF</sequence>
<name>A0A941BHH1_9BURK</name>
<evidence type="ECO:0000313" key="2">
    <source>
        <dbReference type="Proteomes" id="UP000676246"/>
    </source>
</evidence>
<protein>
    <submittedName>
        <fullName evidence="1">Uncharacterized protein</fullName>
    </submittedName>
</protein>
<reference evidence="1 2" key="1">
    <citation type="submission" date="2021-04" db="EMBL/GenBank/DDBJ databases">
        <title>The genome sequence of Ideonella sp. 3Y2.</title>
        <authorList>
            <person name="Liu Y."/>
        </authorList>
    </citation>
    <scope>NUCLEOTIDE SEQUENCE [LARGE SCALE GENOMIC DNA]</scope>
    <source>
        <strain evidence="1 2">3Y2</strain>
    </source>
</reference>
<dbReference type="RefSeq" id="WP_210856805.1">
    <property type="nucleotide sequence ID" value="NZ_JAGQDD010000024.1"/>
</dbReference>
<keyword evidence="2" id="KW-1185">Reference proteome</keyword>
<accession>A0A941BHH1</accession>
<dbReference type="Gene3D" id="3.40.50.2300">
    <property type="match status" value="1"/>
</dbReference>
<organism evidence="1 2">
    <name type="scientific">Ideonella alba</name>
    <dbReference type="NCBI Taxonomy" id="2824118"/>
    <lineage>
        <taxon>Bacteria</taxon>
        <taxon>Pseudomonadati</taxon>
        <taxon>Pseudomonadota</taxon>
        <taxon>Betaproteobacteria</taxon>
        <taxon>Burkholderiales</taxon>
        <taxon>Sphaerotilaceae</taxon>
        <taxon>Ideonella</taxon>
    </lineage>
</organism>
<dbReference type="EMBL" id="JAGQDD010000024">
    <property type="protein sequence ID" value="MBQ0933137.1"/>
    <property type="molecule type" value="Genomic_DNA"/>
</dbReference>
<evidence type="ECO:0000313" key="1">
    <source>
        <dbReference type="EMBL" id="MBQ0933137.1"/>
    </source>
</evidence>
<comment type="caution">
    <text evidence="1">The sequence shown here is derived from an EMBL/GenBank/DDBJ whole genome shotgun (WGS) entry which is preliminary data.</text>
</comment>
<dbReference type="Proteomes" id="UP000676246">
    <property type="component" value="Unassembled WGS sequence"/>
</dbReference>
<gene>
    <name evidence="1" type="ORF">KAK03_21915</name>
</gene>
<dbReference type="AlphaFoldDB" id="A0A941BHH1"/>